<dbReference type="AlphaFoldDB" id="A0A2A2M597"/>
<evidence type="ECO:0000313" key="2">
    <source>
        <dbReference type="Proteomes" id="UP000218231"/>
    </source>
</evidence>
<evidence type="ECO:0000313" key="1">
    <source>
        <dbReference type="EMBL" id="PAV93407.1"/>
    </source>
</evidence>
<accession>A0A2A2M597</accession>
<dbReference type="EMBL" id="LIAE01005338">
    <property type="protein sequence ID" value="PAV93407.1"/>
    <property type="molecule type" value="Genomic_DNA"/>
</dbReference>
<organism evidence="1 2">
    <name type="scientific">Diploscapter pachys</name>
    <dbReference type="NCBI Taxonomy" id="2018661"/>
    <lineage>
        <taxon>Eukaryota</taxon>
        <taxon>Metazoa</taxon>
        <taxon>Ecdysozoa</taxon>
        <taxon>Nematoda</taxon>
        <taxon>Chromadorea</taxon>
        <taxon>Rhabditida</taxon>
        <taxon>Rhabditina</taxon>
        <taxon>Rhabditomorpha</taxon>
        <taxon>Rhabditoidea</taxon>
        <taxon>Rhabditidae</taxon>
        <taxon>Diploscapter</taxon>
    </lineage>
</organism>
<gene>
    <name evidence="1" type="ORF">WR25_27316</name>
</gene>
<dbReference type="Proteomes" id="UP000218231">
    <property type="component" value="Unassembled WGS sequence"/>
</dbReference>
<comment type="caution">
    <text evidence="1">The sequence shown here is derived from an EMBL/GenBank/DDBJ whole genome shotgun (WGS) entry which is preliminary data.</text>
</comment>
<protein>
    <submittedName>
        <fullName evidence="1">Uncharacterized protein</fullName>
    </submittedName>
</protein>
<proteinExistence type="predicted"/>
<sequence>MPDGEDRDQIAVYVVTSASAAGSQTTSAILVVEPVLESLATGLAPGQQPLSDDGVLDRGARGTRRLGTRKVAGVRNAARSGDDVGLVLHPAIIPAPPLG</sequence>
<name>A0A2A2M597_9BILA</name>
<keyword evidence="2" id="KW-1185">Reference proteome</keyword>
<reference evidence="1 2" key="1">
    <citation type="journal article" date="2017" name="Curr. Biol.">
        <title>Genome architecture and evolution of a unichromosomal asexual nematode.</title>
        <authorList>
            <person name="Fradin H."/>
            <person name="Zegar C."/>
            <person name="Gutwein M."/>
            <person name="Lucas J."/>
            <person name="Kovtun M."/>
            <person name="Corcoran D."/>
            <person name="Baugh L.R."/>
            <person name="Kiontke K."/>
            <person name="Gunsalus K."/>
            <person name="Fitch D.H."/>
            <person name="Piano F."/>
        </authorList>
    </citation>
    <scope>NUCLEOTIDE SEQUENCE [LARGE SCALE GENOMIC DNA]</scope>
    <source>
        <strain evidence="1">PF1309</strain>
    </source>
</reference>